<dbReference type="PIRSF" id="PIRSF035170">
    <property type="entry name" value="HD_phosphohydro"/>
    <property type="match status" value="1"/>
</dbReference>
<reference evidence="1 2" key="1">
    <citation type="submission" date="2014-04" db="EMBL/GenBank/DDBJ databases">
        <authorList>
            <consortium name="DOE Joint Genome Institute"/>
            <person name="Kuo A."/>
            <person name="Gay G."/>
            <person name="Dore J."/>
            <person name="Kohler A."/>
            <person name="Nagy L.G."/>
            <person name="Floudas D."/>
            <person name="Copeland A."/>
            <person name="Barry K.W."/>
            <person name="Cichocki N."/>
            <person name="Veneault-Fourrey C."/>
            <person name="LaButti K."/>
            <person name="Lindquist E.A."/>
            <person name="Lipzen A."/>
            <person name="Lundell T."/>
            <person name="Morin E."/>
            <person name="Murat C."/>
            <person name="Sun H."/>
            <person name="Tunlid A."/>
            <person name="Henrissat B."/>
            <person name="Grigoriev I.V."/>
            <person name="Hibbett D.S."/>
            <person name="Martin F."/>
            <person name="Nordberg H.P."/>
            <person name="Cantor M.N."/>
            <person name="Hua S.X."/>
        </authorList>
    </citation>
    <scope>NUCLEOTIDE SEQUENCE [LARGE SCALE GENOMIC DNA]</scope>
    <source>
        <strain evidence="2">h7</strain>
    </source>
</reference>
<reference evidence="2" key="2">
    <citation type="submission" date="2015-01" db="EMBL/GenBank/DDBJ databases">
        <title>Evolutionary Origins and Diversification of the Mycorrhizal Mutualists.</title>
        <authorList>
            <consortium name="DOE Joint Genome Institute"/>
            <consortium name="Mycorrhizal Genomics Consortium"/>
            <person name="Kohler A."/>
            <person name="Kuo A."/>
            <person name="Nagy L.G."/>
            <person name="Floudas D."/>
            <person name="Copeland A."/>
            <person name="Barry K.W."/>
            <person name="Cichocki N."/>
            <person name="Veneault-Fourrey C."/>
            <person name="LaButti K."/>
            <person name="Lindquist E.A."/>
            <person name="Lipzen A."/>
            <person name="Lundell T."/>
            <person name="Morin E."/>
            <person name="Murat C."/>
            <person name="Riley R."/>
            <person name="Ohm R."/>
            <person name="Sun H."/>
            <person name="Tunlid A."/>
            <person name="Henrissat B."/>
            <person name="Grigoriev I.V."/>
            <person name="Hibbett D.S."/>
            <person name="Martin F."/>
        </authorList>
    </citation>
    <scope>NUCLEOTIDE SEQUENCE [LARGE SCALE GENOMIC DNA]</scope>
    <source>
        <strain evidence="2">h7</strain>
    </source>
</reference>
<name>A0A0C3CC28_HEBCY</name>
<dbReference type="Proteomes" id="UP000053424">
    <property type="component" value="Unassembled WGS sequence"/>
</dbReference>
<dbReference type="OrthoDB" id="330671at2759"/>
<dbReference type="SUPFAM" id="SSF109604">
    <property type="entry name" value="HD-domain/PDEase-like"/>
    <property type="match status" value="1"/>
</dbReference>
<organism evidence="1 2">
    <name type="scientific">Hebeloma cylindrosporum</name>
    <dbReference type="NCBI Taxonomy" id="76867"/>
    <lineage>
        <taxon>Eukaryota</taxon>
        <taxon>Fungi</taxon>
        <taxon>Dikarya</taxon>
        <taxon>Basidiomycota</taxon>
        <taxon>Agaricomycotina</taxon>
        <taxon>Agaricomycetes</taxon>
        <taxon>Agaricomycetidae</taxon>
        <taxon>Agaricales</taxon>
        <taxon>Agaricineae</taxon>
        <taxon>Hymenogastraceae</taxon>
        <taxon>Hebeloma</taxon>
    </lineage>
</organism>
<dbReference type="EMBL" id="KN831781">
    <property type="protein sequence ID" value="KIM41146.1"/>
    <property type="molecule type" value="Genomic_DNA"/>
</dbReference>
<accession>A0A0C3CC28</accession>
<proteinExistence type="predicted"/>
<evidence type="ECO:0000313" key="1">
    <source>
        <dbReference type="EMBL" id="KIM41146.1"/>
    </source>
</evidence>
<gene>
    <name evidence="1" type="ORF">M413DRAFT_445859</name>
</gene>
<dbReference type="PANTHER" id="PTHR21174:SF0">
    <property type="entry name" value="HD PHOSPHOHYDROLASE FAMILY PROTEIN-RELATED"/>
    <property type="match status" value="1"/>
</dbReference>
<evidence type="ECO:0008006" key="3">
    <source>
        <dbReference type="Google" id="ProtNLM"/>
    </source>
</evidence>
<evidence type="ECO:0000313" key="2">
    <source>
        <dbReference type="Proteomes" id="UP000053424"/>
    </source>
</evidence>
<dbReference type="AlphaFoldDB" id="A0A0C3CC28"/>
<keyword evidence="2" id="KW-1185">Reference proteome</keyword>
<dbReference type="InterPro" id="IPR009218">
    <property type="entry name" value="HD_phosphohydro"/>
</dbReference>
<sequence>MNPGLIQHQLESRFALLVKTLGANEATEKKWANEFIARYNEPQRHYHTLTHIHSMLQCLDQFRPVVKDETALTLAIFFHDWIYDPKSKDNEMESVKCFKAFASEIGLSEAIYSRVAGYIERTITHSLPTDVERSDSDLCLFLDFDLEVLSRSETAYERYAEEIRAEYGHFEEADYCAGRSRVLRSFLGRDRLYFSDEFYKSREQKARVNLEQEISKLEAGSIST</sequence>
<protein>
    <recommendedName>
        <fullName evidence="3">HD domain-containing protein</fullName>
    </recommendedName>
</protein>
<dbReference type="STRING" id="686832.A0A0C3CC28"/>
<dbReference type="HOGENOM" id="CLU_051795_2_0_1"/>
<dbReference type="PANTHER" id="PTHR21174">
    <property type="match status" value="1"/>
</dbReference>